<dbReference type="EMBL" id="JAELYA010000007">
    <property type="protein sequence ID" value="MBO3277283.1"/>
    <property type="molecule type" value="Genomic_DNA"/>
</dbReference>
<evidence type="ECO:0000313" key="3">
    <source>
        <dbReference type="Proteomes" id="UP000669060"/>
    </source>
</evidence>
<dbReference type="PANTHER" id="PTHR33525">
    <property type="match status" value="1"/>
</dbReference>
<dbReference type="PANTHER" id="PTHR33525:SF3">
    <property type="entry name" value="RIBONUCLEASE Y"/>
    <property type="match status" value="1"/>
</dbReference>
<sequence>MEAPNTSLAPEALRFALYNRFLKGEAKVPQMPESLLRVRRLLNDPHASLERLARTINSDPPLTAWLMQYAESPLLLGFRPCTSLRDILSRLGTRRLHNLVLCFGMRNLFIGKEPALQRVFRARWKAALERAAYAAALAEASGLAEVDDALLAGLLQDVGSLPLLAELERWPQKPRGEAALHELCEHLSGDVGVVVMTVWKLPTVMIECARHRRNWPREHIGKADLADLVQVASHLAAPVDEQPLATLPAFQRLRETCPGLPRDPSQLVETLVDGLARWRLLLGSRMSVSPGAAPGNGSAPFLPRA</sequence>
<proteinExistence type="predicted"/>
<protein>
    <submittedName>
        <fullName evidence="2">HDOD domain-containing protein</fullName>
    </submittedName>
</protein>
<keyword evidence="3" id="KW-1185">Reference proteome</keyword>
<comment type="caution">
    <text evidence="2">The sequence shown here is derived from an EMBL/GenBank/DDBJ whole genome shotgun (WGS) entry which is preliminary data.</text>
</comment>
<dbReference type="RefSeq" id="WP_208315562.1">
    <property type="nucleotide sequence ID" value="NZ_JAELYA010000007.1"/>
</dbReference>
<dbReference type="Gene3D" id="1.10.3210.10">
    <property type="entry name" value="Hypothetical protein af1432"/>
    <property type="match status" value="1"/>
</dbReference>
<accession>A0ABS3TVB2</accession>
<dbReference type="Proteomes" id="UP000669060">
    <property type="component" value="Unassembled WGS sequence"/>
</dbReference>
<feature type="domain" description="HDOD" evidence="1">
    <location>
        <begin position="28"/>
        <end position="215"/>
    </location>
</feature>
<gene>
    <name evidence="2" type="ORF">JFY56_18855</name>
</gene>
<evidence type="ECO:0000259" key="1">
    <source>
        <dbReference type="PROSITE" id="PS51833"/>
    </source>
</evidence>
<name>A0ABS3TVB2_9PSED</name>
<organism evidence="2 3">
    <name type="scientific">Pseudomonas schmalbachii</name>
    <dbReference type="NCBI Taxonomy" id="2816993"/>
    <lineage>
        <taxon>Bacteria</taxon>
        <taxon>Pseudomonadati</taxon>
        <taxon>Pseudomonadota</taxon>
        <taxon>Gammaproteobacteria</taxon>
        <taxon>Pseudomonadales</taxon>
        <taxon>Pseudomonadaceae</taxon>
        <taxon>Pseudomonas</taxon>
    </lineage>
</organism>
<dbReference type="InterPro" id="IPR052340">
    <property type="entry name" value="RNase_Y/CdgJ"/>
</dbReference>
<dbReference type="Pfam" id="PF08668">
    <property type="entry name" value="HDOD"/>
    <property type="match status" value="1"/>
</dbReference>
<dbReference type="SUPFAM" id="SSF109604">
    <property type="entry name" value="HD-domain/PDEase-like"/>
    <property type="match status" value="1"/>
</dbReference>
<reference evidence="2 3" key="1">
    <citation type="submission" date="2020-12" db="EMBL/GenBank/DDBJ databases">
        <title>Pseudomonas schmalbachii sp. nov. isolated from millipede gut.</title>
        <authorList>
            <person name="Shelomi M."/>
        </authorList>
    </citation>
    <scope>NUCLEOTIDE SEQUENCE [LARGE SCALE GENOMIC DNA]</scope>
    <source>
        <strain evidence="2 3">Milli4</strain>
    </source>
</reference>
<dbReference type="PROSITE" id="PS51833">
    <property type="entry name" value="HDOD"/>
    <property type="match status" value="1"/>
</dbReference>
<dbReference type="InterPro" id="IPR013976">
    <property type="entry name" value="HDOD"/>
</dbReference>
<evidence type="ECO:0000313" key="2">
    <source>
        <dbReference type="EMBL" id="MBO3277283.1"/>
    </source>
</evidence>